<feature type="domain" description="DUF6930" evidence="1">
    <location>
        <begin position="234"/>
        <end position="352"/>
    </location>
</feature>
<evidence type="ECO:0000259" key="2">
    <source>
        <dbReference type="Pfam" id="PF23988"/>
    </source>
</evidence>
<dbReference type="AlphaFoldDB" id="U2LVN7"/>
<dbReference type="EMBL" id="AWVF01000327">
    <property type="protein sequence ID" value="ERJ91173.1"/>
    <property type="molecule type" value="Genomic_DNA"/>
</dbReference>
<evidence type="ECO:0000259" key="1">
    <source>
        <dbReference type="Pfam" id="PF22007"/>
    </source>
</evidence>
<dbReference type="Proteomes" id="UP000016662">
    <property type="component" value="Unassembled WGS sequence"/>
</dbReference>
<evidence type="ECO:0000313" key="4">
    <source>
        <dbReference type="Proteomes" id="UP000016662"/>
    </source>
</evidence>
<organism evidence="3 4">
    <name type="scientific">Ruminococcus callidus ATCC 27760</name>
    <dbReference type="NCBI Taxonomy" id="411473"/>
    <lineage>
        <taxon>Bacteria</taxon>
        <taxon>Bacillati</taxon>
        <taxon>Bacillota</taxon>
        <taxon>Clostridia</taxon>
        <taxon>Eubacteriales</taxon>
        <taxon>Oscillospiraceae</taxon>
        <taxon>Ruminococcus</taxon>
    </lineage>
</organism>
<keyword evidence="4" id="KW-1185">Reference proteome</keyword>
<name>U2LVN7_9FIRM</name>
<dbReference type="InterPro" id="IPR055733">
    <property type="entry name" value="DUF7309"/>
</dbReference>
<dbReference type="eggNOG" id="COG3012">
    <property type="taxonomic scope" value="Bacteria"/>
</dbReference>
<proteinExistence type="predicted"/>
<dbReference type="STRING" id="411473.RUMCAL_02666"/>
<dbReference type="Pfam" id="PF23988">
    <property type="entry name" value="DUF7309"/>
    <property type="match status" value="1"/>
</dbReference>
<dbReference type="RefSeq" id="WP_021680847.1">
    <property type="nucleotide sequence ID" value="NZ_KI260309.1"/>
</dbReference>
<gene>
    <name evidence="3" type="ORF">RUMCAL_02666</name>
</gene>
<sequence length="419" mass="47684">MNQNQVNLEPEEPLLPSPSSEMLAYMEKLYPLIFAFKQTKLWKSIRDSEPFAIQMPDGQTGCCILTGNEGDFISLSIYFGDAGWNSICNFYSEPVETEEARLEQMMSQSCVQVVFCRKDGLTETEVQSLRHYARENNIAFRGKNAYFCLRNSEPYHCSWFLETKEQADILELGLRAALDLHKQLGQGKTPAELGISSCIDTLPLYDGKTWSTMMPPERTVSSLTEPLLSDAMQQKIRRMKKGGGKWECQLFPFSSPVLAKEGAPFFPFLLMILDTKREQLLPQQPLQYNADILQKALDSFVQAIIDYGRCPKSIAVCDERTEAILSELCHKCGILLLKTTRFAMLDEAKASFLEDMEAEKQADDAESEKMIAAFVEHLKDMTVEEIKDDAPLDVIRWLMVSDIPEDLMKKLEKVMEELQ</sequence>
<dbReference type="GeneID" id="93693167"/>
<dbReference type="HOGENOM" id="CLU_035396_0_0_9"/>
<feature type="domain" description="DUF7309" evidence="2">
    <location>
        <begin position="28"/>
        <end position="186"/>
    </location>
</feature>
<protein>
    <submittedName>
        <fullName evidence="3">Uncharacterized protein</fullName>
    </submittedName>
</protein>
<accession>U2LVN7</accession>
<reference evidence="3 4" key="1">
    <citation type="submission" date="2013-07" db="EMBL/GenBank/DDBJ databases">
        <authorList>
            <person name="Weinstock G."/>
            <person name="Sodergren E."/>
            <person name="Wylie T."/>
            <person name="Fulton L."/>
            <person name="Fulton R."/>
            <person name="Fronick C."/>
            <person name="O'Laughlin M."/>
            <person name="Godfrey J."/>
            <person name="Miner T."/>
            <person name="Herter B."/>
            <person name="Appelbaum E."/>
            <person name="Cordes M."/>
            <person name="Lek S."/>
            <person name="Wollam A."/>
            <person name="Pepin K.H."/>
            <person name="Palsikar V.B."/>
            <person name="Mitreva M."/>
            <person name="Wilson R.K."/>
        </authorList>
    </citation>
    <scope>NUCLEOTIDE SEQUENCE [LARGE SCALE GENOMIC DNA]</scope>
    <source>
        <strain evidence="3 4">ATCC 27760</strain>
    </source>
</reference>
<dbReference type="InterPro" id="IPR054216">
    <property type="entry name" value="DUF6930"/>
</dbReference>
<dbReference type="PATRIC" id="fig|411473.3.peg.2234"/>
<dbReference type="OrthoDB" id="9801392at2"/>
<evidence type="ECO:0000313" key="3">
    <source>
        <dbReference type="EMBL" id="ERJ91173.1"/>
    </source>
</evidence>
<comment type="caution">
    <text evidence="3">The sequence shown here is derived from an EMBL/GenBank/DDBJ whole genome shotgun (WGS) entry which is preliminary data.</text>
</comment>
<dbReference type="Pfam" id="PF22007">
    <property type="entry name" value="DUF6930"/>
    <property type="match status" value="1"/>
</dbReference>